<dbReference type="InterPro" id="IPR036691">
    <property type="entry name" value="Endo/exonu/phosph_ase_sf"/>
</dbReference>
<protein>
    <submittedName>
        <fullName evidence="4">Endonuclease/exonuclease/phosphatase family protein</fullName>
    </submittedName>
</protein>
<keyword evidence="2" id="KW-0472">Membrane</keyword>
<keyword evidence="2" id="KW-0812">Transmembrane</keyword>
<gene>
    <name evidence="4" type="ORF">ACFYV7_26605</name>
</gene>
<dbReference type="Pfam" id="PF03372">
    <property type="entry name" value="Exo_endo_phos"/>
    <property type="match status" value="1"/>
</dbReference>
<evidence type="ECO:0000259" key="3">
    <source>
        <dbReference type="Pfam" id="PF03372"/>
    </source>
</evidence>
<dbReference type="InterPro" id="IPR005135">
    <property type="entry name" value="Endo/exonuclease/phosphatase"/>
</dbReference>
<feature type="transmembrane region" description="Helical" evidence="2">
    <location>
        <begin position="41"/>
        <end position="60"/>
    </location>
</feature>
<dbReference type="SUPFAM" id="SSF56219">
    <property type="entry name" value="DNase I-like"/>
    <property type="match status" value="1"/>
</dbReference>
<evidence type="ECO:0000313" key="4">
    <source>
        <dbReference type="EMBL" id="MFF3226396.1"/>
    </source>
</evidence>
<dbReference type="Gene3D" id="3.60.10.10">
    <property type="entry name" value="Endonuclease/exonuclease/phosphatase"/>
    <property type="match status" value="1"/>
</dbReference>
<proteinExistence type="predicted"/>
<dbReference type="Proteomes" id="UP001601948">
    <property type="component" value="Unassembled WGS sequence"/>
</dbReference>
<dbReference type="GO" id="GO:0004519">
    <property type="term" value="F:endonuclease activity"/>
    <property type="evidence" value="ECO:0007669"/>
    <property type="project" value="UniProtKB-KW"/>
</dbReference>
<keyword evidence="2" id="KW-1133">Transmembrane helix</keyword>
<feature type="domain" description="Endonuclease/exonuclease/phosphatase" evidence="3">
    <location>
        <begin position="106"/>
        <end position="283"/>
    </location>
</feature>
<keyword evidence="4" id="KW-0378">Hydrolase</keyword>
<accession>A0ABW6QYQ6</accession>
<dbReference type="RefSeq" id="WP_387721559.1">
    <property type="nucleotide sequence ID" value="NZ_JBIAPI010000007.1"/>
</dbReference>
<evidence type="ECO:0000313" key="5">
    <source>
        <dbReference type="Proteomes" id="UP001601948"/>
    </source>
</evidence>
<keyword evidence="4" id="KW-0255">Endonuclease</keyword>
<evidence type="ECO:0000256" key="2">
    <source>
        <dbReference type="SAM" id="Phobius"/>
    </source>
</evidence>
<name>A0ABW6QYQ6_9NOCA</name>
<keyword evidence="5" id="KW-1185">Reference proteome</keyword>
<dbReference type="EMBL" id="JBIAPI010000007">
    <property type="protein sequence ID" value="MFF3226396.1"/>
    <property type="molecule type" value="Genomic_DNA"/>
</dbReference>
<comment type="caution">
    <text evidence="4">The sequence shown here is derived from an EMBL/GenBank/DDBJ whole genome shotgun (WGS) entry which is preliminary data.</text>
</comment>
<feature type="transmembrane region" description="Helical" evidence="2">
    <location>
        <begin position="65"/>
        <end position="84"/>
    </location>
</feature>
<keyword evidence="4" id="KW-0540">Nuclease</keyword>
<organism evidence="4 5">
    <name type="scientific">Nocardia suismassiliense</name>
    <dbReference type="NCBI Taxonomy" id="2077092"/>
    <lineage>
        <taxon>Bacteria</taxon>
        <taxon>Bacillati</taxon>
        <taxon>Actinomycetota</taxon>
        <taxon>Actinomycetes</taxon>
        <taxon>Mycobacteriales</taxon>
        <taxon>Nocardiaceae</taxon>
        <taxon>Nocardia</taxon>
    </lineage>
</organism>
<feature type="region of interest" description="Disordered" evidence="1">
    <location>
        <begin position="274"/>
        <end position="298"/>
    </location>
</feature>
<reference evidence="4 5" key="1">
    <citation type="submission" date="2024-10" db="EMBL/GenBank/DDBJ databases">
        <title>The Natural Products Discovery Center: Release of the First 8490 Sequenced Strains for Exploring Actinobacteria Biosynthetic Diversity.</title>
        <authorList>
            <person name="Kalkreuter E."/>
            <person name="Kautsar S.A."/>
            <person name="Yang D."/>
            <person name="Bader C.D."/>
            <person name="Teijaro C.N."/>
            <person name="Fluegel L."/>
            <person name="Davis C.M."/>
            <person name="Simpson J.R."/>
            <person name="Lauterbach L."/>
            <person name="Steele A.D."/>
            <person name="Gui C."/>
            <person name="Meng S."/>
            <person name="Li G."/>
            <person name="Viehrig K."/>
            <person name="Ye F."/>
            <person name="Su P."/>
            <person name="Kiefer A.F."/>
            <person name="Nichols A."/>
            <person name="Cepeda A.J."/>
            <person name="Yan W."/>
            <person name="Fan B."/>
            <person name="Jiang Y."/>
            <person name="Adhikari A."/>
            <person name="Zheng C.-J."/>
            <person name="Schuster L."/>
            <person name="Cowan T.M."/>
            <person name="Smanski M.J."/>
            <person name="Chevrette M.G."/>
            <person name="De Carvalho L.P.S."/>
            <person name="Shen B."/>
        </authorList>
    </citation>
    <scope>NUCLEOTIDE SEQUENCE [LARGE SCALE GENOMIC DNA]</scope>
    <source>
        <strain evidence="4 5">NPDC003040</strain>
    </source>
</reference>
<sequence>MPHGTYRDITLASAAALLAALLVAPRLLPETGGFRQLVGSFLPWLIVPTLLLALVALCAASKVGLVAVVAPILAWTVLFVPELVDRPHGEPSADALRVATQNLGADSTADELTDAAVISVQELTDRNRTAVAAALDPHHPHVATVGTVGLWSRYPLSDVERLDLGQGWARALRATLETPTGDVTVYAVHLGSIRFNDTDSRNRTLRTLTDLVHRDPADRLLVLGDLNTASTDPALSALALHDVRRGLGFTWPADFPLTRPDHILTRGFTPRAATVRHTPGSDHRAATATLDPTPHVSR</sequence>
<evidence type="ECO:0000256" key="1">
    <source>
        <dbReference type="SAM" id="MobiDB-lite"/>
    </source>
</evidence>